<comment type="caution">
    <text evidence="2">The sequence shown here is derived from an EMBL/GenBank/DDBJ whole genome shotgun (WGS) entry which is preliminary data.</text>
</comment>
<dbReference type="PROSITE" id="PS50931">
    <property type="entry name" value="HTH_LYSR"/>
    <property type="match status" value="1"/>
</dbReference>
<evidence type="ECO:0000313" key="3">
    <source>
        <dbReference type="Proteomes" id="UP000449944"/>
    </source>
</evidence>
<evidence type="ECO:0000313" key="2">
    <source>
        <dbReference type="EMBL" id="MTC36163.1"/>
    </source>
</evidence>
<evidence type="ECO:0000259" key="1">
    <source>
        <dbReference type="PROSITE" id="PS50931"/>
    </source>
</evidence>
<dbReference type="Gene3D" id="1.10.10.10">
    <property type="entry name" value="Winged helix-like DNA-binding domain superfamily/Winged helix DNA-binding domain"/>
    <property type="match status" value="1"/>
</dbReference>
<dbReference type="InterPro" id="IPR000847">
    <property type="entry name" value="LysR_HTH_N"/>
</dbReference>
<dbReference type="InterPro" id="IPR036390">
    <property type="entry name" value="WH_DNA-bd_sf"/>
</dbReference>
<name>A0AAW9VF10_9GAMM</name>
<dbReference type="Proteomes" id="UP000449944">
    <property type="component" value="Unassembled WGS sequence"/>
</dbReference>
<protein>
    <submittedName>
        <fullName evidence="2">LysR family transcriptional regulator</fullName>
    </submittedName>
</protein>
<dbReference type="GO" id="GO:0003700">
    <property type="term" value="F:DNA-binding transcription factor activity"/>
    <property type="evidence" value="ECO:0007669"/>
    <property type="project" value="InterPro"/>
</dbReference>
<dbReference type="EMBL" id="WLUB01000053">
    <property type="protein sequence ID" value="MTC36163.1"/>
    <property type="molecule type" value="Genomic_DNA"/>
</dbReference>
<gene>
    <name evidence="2" type="ORF">GKR67_16365</name>
</gene>
<accession>A0AAW9VF10</accession>
<organism evidence="2 3">
    <name type="scientific">Providencia alcalifaciens</name>
    <dbReference type="NCBI Taxonomy" id="126385"/>
    <lineage>
        <taxon>Bacteria</taxon>
        <taxon>Pseudomonadati</taxon>
        <taxon>Pseudomonadota</taxon>
        <taxon>Gammaproteobacteria</taxon>
        <taxon>Enterobacterales</taxon>
        <taxon>Morganellaceae</taxon>
        <taxon>Providencia</taxon>
    </lineage>
</organism>
<sequence length="111" mass="12642">MQKLTDEKRNLPPLNALKLFETAAYLNSFSATAEELGITHGAVSRQFKLLLGNRYLNVRDSAVWQLNMLRHLRQKLVQPSTSLVMHQFVLAKLSIQKSSESMPKQLSRCTD</sequence>
<proteinExistence type="predicted"/>
<feature type="domain" description="HTH lysR-type" evidence="1">
    <location>
        <begin position="12"/>
        <end position="46"/>
    </location>
</feature>
<dbReference type="Pfam" id="PF00126">
    <property type="entry name" value="HTH_1"/>
    <property type="match status" value="1"/>
</dbReference>
<dbReference type="SUPFAM" id="SSF46785">
    <property type="entry name" value="Winged helix' DNA-binding domain"/>
    <property type="match status" value="1"/>
</dbReference>
<reference evidence="2 3" key="1">
    <citation type="submission" date="2019-10" db="EMBL/GenBank/DDBJ databases">
        <title>Comparative genomic analysis of Providencia.</title>
        <authorList>
            <person name="Yuan C."/>
            <person name="Wei Y."/>
            <person name="Yin Z."/>
        </authorList>
    </citation>
    <scope>NUCLEOTIDE SEQUENCE [LARGE SCALE GENOMIC DNA]</scope>
    <source>
        <strain evidence="3">wls1934</strain>
    </source>
</reference>
<dbReference type="AlphaFoldDB" id="A0AAW9VF10"/>
<dbReference type="InterPro" id="IPR036388">
    <property type="entry name" value="WH-like_DNA-bd_sf"/>
</dbReference>